<dbReference type="PANTHER" id="PTHR34755:SF4">
    <property type="entry name" value="F-BOX DOMAIN-CONTAINING PROTEIN"/>
    <property type="match status" value="1"/>
</dbReference>
<dbReference type="SUPFAM" id="SSF52047">
    <property type="entry name" value="RNI-like"/>
    <property type="match status" value="1"/>
</dbReference>
<sequence length="759" mass="85972">MASASRRSAHHAPRATRAKPTISYAEPSSSSSDDDDDDDSEEESADSNHRSNTRRSPRKRQTHHHERPSRLRQFREQQPSEDEPQQLQQPALKKQKRSRTTSARVTRSSKPKKRSKTSRPADAISWNTVIPSGVIPPWQTLPYQVLLQIFEYTAGPLYDINSFQPSLSQRLLLDMSRMCRAFAEPALTVLYKSPLLIPMIHAHQLVDAIKADPASRSLNYRRKIKSLCINVGQVAAYTLPGYGLLDLYSLIKDLPLLADLELYHQKDMSPFRDLESTIKWTYPQNIFDALEYFDQDADASKGEKTSVCRLRSWRWSSRLAGKTWPIDKLIKVHLKPSFSGLRKLAIVNYQIPNSSKNEEDPGHEIILADSLKPLKNLDHLILESSTLVNSKLLPMLPKTLRRLEITNCWEVNAEDLAGFLSTHGRLLQELTLNHNTSLSISFLTVLGTACPDLEVFRMNLTYYNIHATYHDSEPAFEQLLYPGELPTWPSKLQLIELIQLRKWETEAAEMFFQSLLDSAATLRDLRHLTVQAILNIGWRDRASFRDKWLGDIERVFKRVTTSPRNHATIKPRLSTIPSTVSIPEVAIPVRETKANVSQRPSSVSSPSSVNNSLSQEVTSTRRSQRSRAQPTKPNVYVESSDTSDDEKQEDVPFAPKDSTRRGNVLSRELNILKQTAGIDSPFAWPSSPGNSENKSSDSDDAPLRLKSKNVDAQVIQGMCEVVDLRIDNLRPAERQVTEADFLDEEAPGDDDWNGEDIDE</sequence>
<dbReference type="RefSeq" id="XP_008086368.1">
    <property type="nucleotide sequence ID" value="XM_008088177.1"/>
</dbReference>
<evidence type="ECO:0008006" key="4">
    <source>
        <dbReference type="Google" id="ProtNLM"/>
    </source>
</evidence>
<dbReference type="OrthoDB" id="5395390at2759"/>
<organism evidence="2 3">
    <name type="scientific">Glarea lozoyensis (strain ATCC 20868 / MF5171)</name>
    <dbReference type="NCBI Taxonomy" id="1116229"/>
    <lineage>
        <taxon>Eukaryota</taxon>
        <taxon>Fungi</taxon>
        <taxon>Dikarya</taxon>
        <taxon>Ascomycota</taxon>
        <taxon>Pezizomycotina</taxon>
        <taxon>Leotiomycetes</taxon>
        <taxon>Helotiales</taxon>
        <taxon>Helotiaceae</taxon>
        <taxon>Glarea</taxon>
    </lineage>
</organism>
<dbReference type="InterPro" id="IPR052109">
    <property type="entry name" value="SRRM_Domain-Containing"/>
</dbReference>
<feature type="compositionally biased region" description="Low complexity" evidence="1">
    <location>
        <begin position="595"/>
        <end position="631"/>
    </location>
</feature>
<feature type="compositionally biased region" description="Basic residues" evidence="1">
    <location>
        <begin position="107"/>
        <end position="117"/>
    </location>
</feature>
<dbReference type="Proteomes" id="UP000016922">
    <property type="component" value="Unassembled WGS sequence"/>
</dbReference>
<dbReference type="PANTHER" id="PTHR34755">
    <property type="entry name" value="SERINE/ARGININE REPETITIVE MATRIX PROTEIN 3-RELATED"/>
    <property type="match status" value="1"/>
</dbReference>
<dbReference type="eggNOG" id="ENOG502RWR6">
    <property type="taxonomic scope" value="Eukaryota"/>
</dbReference>
<feature type="compositionally biased region" description="Acidic residues" evidence="1">
    <location>
        <begin position="32"/>
        <end position="45"/>
    </location>
</feature>
<keyword evidence="3" id="KW-1185">Reference proteome</keyword>
<protein>
    <recommendedName>
        <fullName evidence="4">RNI-like protein</fullName>
    </recommendedName>
</protein>
<feature type="region of interest" description="Disordered" evidence="1">
    <location>
        <begin position="679"/>
        <end position="705"/>
    </location>
</feature>
<feature type="region of interest" description="Disordered" evidence="1">
    <location>
        <begin position="734"/>
        <end position="759"/>
    </location>
</feature>
<dbReference type="OMA" id="HNRHLNM"/>
<dbReference type="STRING" id="1116229.S3DKT4"/>
<dbReference type="HOGENOM" id="CLU_019222_0_0_1"/>
<dbReference type="GeneID" id="19462148"/>
<dbReference type="KEGG" id="glz:GLAREA_03092"/>
<gene>
    <name evidence="2" type="ORF">GLAREA_03092</name>
</gene>
<feature type="compositionally biased region" description="Basic residues" evidence="1">
    <location>
        <begin position="51"/>
        <end position="72"/>
    </location>
</feature>
<feature type="region of interest" description="Disordered" evidence="1">
    <location>
        <begin position="591"/>
        <end position="664"/>
    </location>
</feature>
<dbReference type="AlphaFoldDB" id="S3DKT4"/>
<feature type="region of interest" description="Disordered" evidence="1">
    <location>
        <begin position="1"/>
        <end position="120"/>
    </location>
</feature>
<dbReference type="Gene3D" id="3.80.10.10">
    <property type="entry name" value="Ribonuclease Inhibitor"/>
    <property type="match status" value="1"/>
</dbReference>
<accession>S3DKT4</accession>
<evidence type="ECO:0000256" key="1">
    <source>
        <dbReference type="SAM" id="MobiDB-lite"/>
    </source>
</evidence>
<reference evidence="2 3" key="1">
    <citation type="journal article" date="2013" name="BMC Genomics">
        <title>Genomics-driven discovery of the pneumocandin biosynthetic gene cluster in the fungus Glarea lozoyensis.</title>
        <authorList>
            <person name="Chen L."/>
            <person name="Yue Q."/>
            <person name="Zhang X."/>
            <person name="Xiang M."/>
            <person name="Wang C."/>
            <person name="Li S."/>
            <person name="Che Y."/>
            <person name="Ortiz-Lopez F.J."/>
            <person name="Bills G.F."/>
            <person name="Liu X."/>
            <person name="An Z."/>
        </authorList>
    </citation>
    <scope>NUCLEOTIDE SEQUENCE [LARGE SCALE GENOMIC DNA]</scope>
    <source>
        <strain evidence="3">ATCC 20868 / MF5171</strain>
    </source>
</reference>
<evidence type="ECO:0000313" key="2">
    <source>
        <dbReference type="EMBL" id="EPE27178.1"/>
    </source>
</evidence>
<proteinExistence type="predicted"/>
<feature type="compositionally biased region" description="Basic residues" evidence="1">
    <location>
        <begin position="7"/>
        <end position="17"/>
    </location>
</feature>
<dbReference type="EMBL" id="KE145370">
    <property type="protein sequence ID" value="EPE27178.1"/>
    <property type="molecule type" value="Genomic_DNA"/>
</dbReference>
<evidence type="ECO:0000313" key="3">
    <source>
        <dbReference type="Proteomes" id="UP000016922"/>
    </source>
</evidence>
<feature type="compositionally biased region" description="Basic and acidic residues" evidence="1">
    <location>
        <begin position="694"/>
        <end position="703"/>
    </location>
</feature>
<dbReference type="InterPro" id="IPR032675">
    <property type="entry name" value="LRR_dom_sf"/>
</dbReference>
<feature type="compositionally biased region" description="Acidic residues" evidence="1">
    <location>
        <begin position="740"/>
        <end position="759"/>
    </location>
</feature>
<name>S3DKT4_GLAL2</name>